<organism evidence="9 10">
    <name type="scientific">Candidatus Promineifilum breve</name>
    <dbReference type="NCBI Taxonomy" id="1806508"/>
    <lineage>
        <taxon>Bacteria</taxon>
        <taxon>Bacillati</taxon>
        <taxon>Chloroflexota</taxon>
        <taxon>Ardenticatenia</taxon>
        <taxon>Candidatus Promineifilales</taxon>
        <taxon>Candidatus Promineifilaceae</taxon>
        <taxon>Candidatus Promineifilum</taxon>
    </lineage>
</organism>
<evidence type="ECO:0000313" key="10">
    <source>
        <dbReference type="Proteomes" id="UP000215027"/>
    </source>
</evidence>
<feature type="transmembrane region" description="Helical" evidence="7">
    <location>
        <begin position="66"/>
        <end position="84"/>
    </location>
</feature>
<dbReference type="PANTHER" id="PTHR37820">
    <property type="entry name" value="CELL DIVISION PROTEIN DIVIB"/>
    <property type="match status" value="1"/>
</dbReference>
<keyword evidence="4 7" id="KW-1133">Transmembrane helix</keyword>
<gene>
    <name evidence="9" type="ORF">CFX0092_A0869</name>
</gene>
<dbReference type="PANTHER" id="PTHR37820:SF1">
    <property type="entry name" value="CELL DIVISION PROTEIN FTSQ"/>
    <property type="match status" value="1"/>
</dbReference>
<dbReference type="Pfam" id="PF08478">
    <property type="entry name" value="POTRA_1"/>
    <property type="match status" value="1"/>
</dbReference>
<feature type="compositionally biased region" description="Acidic residues" evidence="6">
    <location>
        <begin position="212"/>
        <end position="232"/>
    </location>
</feature>
<dbReference type="RefSeq" id="WP_095042324.1">
    <property type="nucleotide sequence ID" value="NZ_LN890655.1"/>
</dbReference>
<name>A0A161K2V4_9CHLR</name>
<keyword evidence="7" id="KW-0472">Membrane</keyword>
<feature type="compositionally biased region" description="Basic residues" evidence="6">
    <location>
        <begin position="11"/>
        <end position="20"/>
    </location>
</feature>
<reference evidence="9" key="1">
    <citation type="submission" date="2016-01" db="EMBL/GenBank/DDBJ databases">
        <authorList>
            <person name="Mcilroy J.S."/>
            <person name="Karst M S."/>
            <person name="Albertsen M."/>
        </authorList>
    </citation>
    <scope>NUCLEOTIDE SEQUENCE</scope>
    <source>
        <strain evidence="9">Cfx-K</strain>
    </source>
</reference>
<evidence type="ECO:0000256" key="4">
    <source>
        <dbReference type="ARBA" id="ARBA00022989"/>
    </source>
</evidence>
<dbReference type="EMBL" id="LN890655">
    <property type="protein sequence ID" value="CUS02747.2"/>
    <property type="molecule type" value="Genomic_DNA"/>
</dbReference>
<feature type="compositionally biased region" description="Basic and acidic residues" evidence="6">
    <location>
        <begin position="1"/>
        <end position="10"/>
    </location>
</feature>
<dbReference type="GO" id="GO:0005886">
    <property type="term" value="C:plasma membrane"/>
    <property type="evidence" value="ECO:0007669"/>
    <property type="project" value="TreeGrafter"/>
</dbReference>
<keyword evidence="2" id="KW-0132">Cell division</keyword>
<feature type="region of interest" description="Disordered" evidence="6">
    <location>
        <begin position="212"/>
        <end position="245"/>
    </location>
</feature>
<dbReference type="KEGG" id="pbf:CFX0092_A0869"/>
<dbReference type="Proteomes" id="UP000215027">
    <property type="component" value="Chromosome I"/>
</dbReference>
<evidence type="ECO:0000256" key="5">
    <source>
        <dbReference type="ARBA" id="ARBA00023306"/>
    </source>
</evidence>
<keyword evidence="10" id="KW-1185">Reference proteome</keyword>
<evidence type="ECO:0000256" key="1">
    <source>
        <dbReference type="ARBA" id="ARBA00022475"/>
    </source>
</evidence>
<evidence type="ECO:0000256" key="2">
    <source>
        <dbReference type="ARBA" id="ARBA00022618"/>
    </source>
</evidence>
<evidence type="ECO:0000256" key="3">
    <source>
        <dbReference type="ARBA" id="ARBA00022692"/>
    </source>
</evidence>
<feature type="domain" description="POTRA" evidence="8">
    <location>
        <begin position="90"/>
        <end position="154"/>
    </location>
</feature>
<keyword evidence="1" id="KW-1003">Cell membrane</keyword>
<dbReference type="OrthoDB" id="160838at2"/>
<dbReference type="InterPro" id="IPR050487">
    <property type="entry name" value="FtsQ_DivIB"/>
</dbReference>
<dbReference type="InterPro" id="IPR013685">
    <property type="entry name" value="POTRA_FtsQ_type"/>
</dbReference>
<dbReference type="AlphaFoldDB" id="A0A161K2V4"/>
<evidence type="ECO:0000313" key="9">
    <source>
        <dbReference type="EMBL" id="CUS02747.2"/>
    </source>
</evidence>
<accession>A0A161K2V4</accession>
<evidence type="ECO:0000259" key="8">
    <source>
        <dbReference type="Pfam" id="PF08478"/>
    </source>
</evidence>
<dbReference type="GO" id="GO:0051301">
    <property type="term" value="P:cell division"/>
    <property type="evidence" value="ECO:0007669"/>
    <property type="project" value="UniProtKB-KW"/>
</dbReference>
<keyword evidence="5" id="KW-0131">Cell cycle</keyword>
<protein>
    <recommendedName>
        <fullName evidence="8">POTRA domain-containing protein</fullName>
    </recommendedName>
</protein>
<sequence length="334" mass="36500">MSERKTDGKPRLRKQPRTRRVYTATSAPLTQLSMPKTAKKRKARNSRQRFSRPLAGVRSIIFNARWVSLAVVGLTVYALFVIGGDDRFYLNYIPVEGSASIEINHVVEESGLAGQHVFAADPQEAADRIGAIGGVVTATVTLHWPNDVVIRIREKPPLATWQEGDETFWIDEDGHLSPARAATVGLLSIIAEEPVATADDLSAAAVEEEEAAALAEETEAAADEDAADETTAETDAATEAQTESEAAFVPEAVLAGALQLRELRPNIDKLYYQPSDGLGYQDGRGWTAYFGAGRDMHQKLVVYETIVANLLERGARPAYISVANQYKPYYRLAP</sequence>
<proteinExistence type="predicted"/>
<evidence type="ECO:0000256" key="7">
    <source>
        <dbReference type="SAM" id="Phobius"/>
    </source>
</evidence>
<evidence type="ECO:0000256" key="6">
    <source>
        <dbReference type="SAM" id="MobiDB-lite"/>
    </source>
</evidence>
<feature type="compositionally biased region" description="Low complexity" evidence="6">
    <location>
        <begin position="233"/>
        <end position="245"/>
    </location>
</feature>
<keyword evidence="3 7" id="KW-0812">Transmembrane</keyword>
<feature type="region of interest" description="Disordered" evidence="6">
    <location>
        <begin position="1"/>
        <end position="26"/>
    </location>
</feature>